<gene>
    <name evidence="7" type="ordered locus">Oter_4261</name>
</gene>
<dbReference type="PANTHER" id="PTHR42789:SF1">
    <property type="entry name" value="D-ISOMER SPECIFIC 2-HYDROXYACID DEHYDROGENASE FAMILY PROTEIN (AFU_ORTHOLOGUE AFUA_6G10090)"/>
    <property type="match status" value="1"/>
</dbReference>
<keyword evidence="2 4" id="KW-0560">Oxidoreductase</keyword>
<feature type="domain" description="D-isomer specific 2-hydroxyacid dehydrogenase NAD-binding" evidence="6">
    <location>
        <begin position="112"/>
        <end position="285"/>
    </location>
</feature>
<feature type="domain" description="D-isomer specific 2-hydroxyacid dehydrogenase catalytic" evidence="5">
    <location>
        <begin position="29"/>
        <end position="317"/>
    </location>
</feature>
<evidence type="ECO:0000256" key="4">
    <source>
        <dbReference type="RuleBase" id="RU003719"/>
    </source>
</evidence>
<dbReference type="GO" id="GO:0051287">
    <property type="term" value="F:NAD binding"/>
    <property type="evidence" value="ECO:0007669"/>
    <property type="project" value="InterPro"/>
</dbReference>
<dbReference type="FunFam" id="3.40.50.720:FF:000203">
    <property type="entry name" value="D-3-phosphoglycerate dehydrogenase (SerA)"/>
    <property type="match status" value="1"/>
</dbReference>
<dbReference type="RefSeq" id="WP_012377062.1">
    <property type="nucleotide sequence ID" value="NC_010571.1"/>
</dbReference>
<dbReference type="KEGG" id="ote:Oter_4261"/>
<comment type="similarity">
    <text evidence="1 4">Belongs to the D-isomer specific 2-hydroxyacid dehydrogenase family.</text>
</comment>
<dbReference type="PANTHER" id="PTHR42789">
    <property type="entry name" value="D-ISOMER SPECIFIC 2-HYDROXYACID DEHYDROGENASE FAMILY PROTEIN (AFU_ORTHOLOGUE AFUA_6G10090)"/>
    <property type="match status" value="1"/>
</dbReference>
<dbReference type="InterPro" id="IPR029753">
    <property type="entry name" value="D-isomer_DH_CS"/>
</dbReference>
<proteinExistence type="inferred from homology"/>
<accession>B1ZP48</accession>
<organism evidence="7 8">
    <name type="scientific">Opitutus terrae (strain DSM 11246 / JCM 15787 / PB90-1)</name>
    <dbReference type="NCBI Taxonomy" id="452637"/>
    <lineage>
        <taxon>Bacteria</taxon>
        <taxon>Pseudomonadati</taxon>
        <taxon>Verrucomicrobiota</taxon>
        <taxon>Opitutia</taxon>
        <taxon>Opitutales</taxon>
        <taxon>Opitutaceae</taxon>
        <taxon>Opitutus</taxon>
    </lineage>
</organism>
<dbReference type="OrthoDB" id="9805416at2"/>
<name>B1ZP48_OPITP</name>
<dbReference type="SUPFAM" id="SSF51735">
    <property type="entry name" value="NAD(P)-binding Rossmann-fold domains"/>
    <property type="match status" value="1"/>
</dbReference>
<dbReference type="eggNOG" id="COG0111">
    <property type="taxonomic scope" value="Bacteria"/>
</dbReference>
<dbReference type="InterPro" id="IPR050857">
    <property type="entry name" value="D-2-hydroxyacid_DH"/>
</dbReference>
<dbReference type="Gene3D" id="3.40.50.720">
    <property type="entry name" value="NAD(P)-binding Rossmann-like Domain"/>
    <property type="match status" value="2"/>
</dbReference>
<dbReference type="HOGENOM" id="CLU_019796_1_3_0"/>
<dbReference type="STRING" id="452637.Oter_4261"/>
<evidence type="ECO:0000256" key="2">
    <source>
        <dbReference type="ARBA" id="ARBA00023002"/>
    </source>
</evidence>
<dbReference type="PROSITE" id="PS00671">
    <property type="entry name" value="D_2_HYDROXYACID_DH_3"/>
    <property type="match status" value="1"/>
</dbReference>
<dbReference type="Proteomes" id="UP000007013">
    <property type="component" value="Chromosome"/>
</dbReference>
<dbReference type="InterPro" id="IPR006139">
    <property type="entry name" value="D-isomer_2_OHA_DH_cat_dom"/>
</dbReference>
<dbReference type="InterPro" id="IPR036291">
    <property type="entry name" value="NAD(P)-bd_dom_sf"/>
</dbReference>
<keyword evidence="8" id="KW-1185">Reference proteome</keyword>
<evidence type="ECO:0000256" key="1">
    <source>
        <dbReference type="ARBA" id="ARBA00005854"/>
    </source>
</evidence>
<dbReference type="InterPro" id="IPR006140">
    <property type="entry name" value="D-isomer_DH_NAD-bd"/>
</dbReference>
<evidence type="ECO:0000256" key="3">
    <source>
        <dbReference type="ARBA" id="ARBA00023027"/>
    </source>
</evidence>
<dbReference type="AlphaFoldDB" id="B1ZP48"/>
<evidence type="ECO:0000313" key="8">
    <source>
        <dbReference type="Proteomes" id="UP000007013"/>
    </source>
</evidence>
<keyword evidence="3" id="KW-0520">NAD</keyword>
<dbReference type="GO" id="GO:0016616">
    <property type="term" value="F:oxidoreductase activity, acting on the CH-OH group of donors, NAD or NADP as acceptor"/>
    <property type="evidence" value="ECO:0007669"/>
    <property type="project" value="InterPro"/>
</dbReference>
<dbReference type="SUPFAM" id="SSF52283">
    <property type="entry name" value="Formate/glycerate dehydrogenase catalytic domain-like"/>
    <property type="match status" value="1"/>
</dbReference>
<dbReference type="CDD" id="cd12172">
    <property type="entry name" value="PGDH_like_2"/>
    <property type="match status" value="1"/>
</dbReference>
<evidence type="ECO:0000259" key="6">
    <source>
        <dbReference type="Pfam" id="PF02826"/>
    </source>
</evidence>
<sequence>MTRILLTTTSFQDTPGGHHDLLAQTGWEVIRARGPLNEADTLALVGEVDGYICGDDAITRQVLEKARPRLKVLSKYGIGVDKIDVKSCTEFGIPLLFTPGVNHTTVAEHTFLLLLALEKNFLFHTDSTRSGGWKRKTGHELLEKTIGIVGLGRIGKEVAIRAKAFGMTPIGYDVYWDDKFAAEHGVKRVNSLDEIFAASDYLSLHTNLTPQTRGMINAAAFAKMKKGVLILNCARGEIVNTADMVAALKSGQVGGYGTDVLDQEPPAADHPLLKLPNVVCTPHIGSRTYESVVRQATAAVTNLIRAMHGEKPLAQVNPEVPVKKVV</sequence>
<evidence type="ECO:0000313" key="7">
    <source>
        <dbReference type="EMBL" id="ACB77534.1"/>
    </source>
</evidence>
<protein>
    <submittedName>
        <fullName evidence="7">D-isomer specific 2-hydroxyacid dehydrogenase NAD-binding</fullName>
    </submittedName>
</protein>
<dbReference type="EMBL" id="CP001032">
    <property type="protein sequence ID" value="ACB77534.1"/>
    <property type="molecule type" value="Genomic_DNA"/>
</dbReference>
<reference evidence="7 8" key="1">
    <citation type="journal article" date="2011" name="J. Bacteriol.">
        <title>Genome sequence of the verrucomicrobium Opitutus terrae PB90-1, an abundant inhabitant of rice paddy soil ecosystems.</title>
        <authorList>
            <person name="van Passel M.W."/>
            <person name="Kant R."/>
            <person name="Palva A."/>
            <person name="Copeland A."/>
            <person name="Lucas S."/>
            <person name="Lapidus A."/>
            <person name="Glavina del Rio T."/>
            <person name="Pitluck S."/>
            <person name="Goltsman E."/>
            <person name="Clum A."/>
            <person name="Sun H."/>
            <person name="Schmutz J."/>
            <person name="Larimer F.W."/>
            <person name="Land M.L."/>
            <person name="Hauser L."/>
            <person name="Kyrpides N."/>
            <person name="Mikhailova N."/>
            <person name="Richardson P.P."/>
            <person name="Janssen P.H."/>
            <person name="de Vos W.M."/>
            <person name="Smidt H."/>
        </authorList>
    </citation>
    <scope>NUCLEOTIDE SEQUENCE [LARGE SCALE GENOMIC DNA]</scope>
    <source>
        <strain evidence="8">DSM 11246 / JCM 15787 / PB90-1</strain>
    </source>
</reference>
<dbReference type="Pfam" id="PF02826">
    <property type="entry name" value="2-Hacid_dh_C"/>
    <property type="match status" value="1"/>
</dbReference>
<evidence type="ECO:0000259" key="5">
    <source>
        <dbReference type="Pfam" id="PF00389"/>
    </source>
</evidence>
<dbReference type="Pfam" id="PF00389">
    <property type="entry name" value="2-Hacid_dh"/>
    <property type="match status" value="1"/>
</dbReference>